<comment type="caution">
    <text evidence="1">The sequence shown here is derived from an EMBL/GenBank/DDBJ whole genome shotgun (WGS) entry which is preliminary data.</text>
</comment>
<protein>
    <submittedName>
        <fullName evidence="1">Uncharacterized protein</fullName>
    </submittedName>
</protein>
<organism evidence="1 2">
    <name type="scientific">Bondarzewia mesenterica</name>
    <dbReference type="NCBI Taxonomy" id="1095465"/>
    <lineage>
        <taxon>Eukaryota</taxon>
        <taxon>Fungi</taxon>
        <taxon>Dikarya</taxon>
        <taxon>Basidiomycota</taxon>
        <taxon>Agaricomycotina</taxon>
        <taxon>Agaricomycetes</taxon>
        <taxon>Russulales</taxon>
        <taxon>Bondarzewiaceae</taxon>
        <taxon>Bondarzewia</taxon>
    </lineage>
</organism>
<reference evidence="1 2" key="1">
    <citation type="submission" date="2019-02" db="EMBL/GenBank/DDBJ databases">
        <title>Genome sequencing of the rare red list fungi Bondarzewia mesenterica.</title>
        <authorList>
            <person name="Buettner E."/>
            <person name="Kellner H."/>
        </authorList>
    </citation>
    <scope>NUCLEOTIDE SEQUENCE [LARGE SCALE GENOMIC DNA]</scope>
    <source>
        <strain evidence="1 2">DSM 108281</strain>
    </source>
</reference>
<sequence>MPARPLLHAWPSSFQHDERFRPQPTLTVLVALQVAPALTAARPPHPIVPAPLSIVSPSNSDGLRPRAKEAAGGFFHLSVVSIRSCRAHPYNPTRQDMPLSQKCNEQYLVWGPKRPDWMRDNEAIQNYKAEMKAHLLRLRLIRGHPHPNFMHSSPSTSSGGTTNILPVTSAPRIHTFHRQDAASAQYGLRLDDSHIGLSFPSEPVLP</sequence>
<dbReference type="AlphaFoldDB" id="A0A4S4LLN1"/>
<dbReference type="Proteomes" id="UP000310158">
    <property type="component" value="Unassembled WGS sequence"/>
</dbReference>
<dbReference type="OrthoDB" id="5419315at2759"/>
<dbReference type="EMBL" id="SGPL01000542">
    <property type="protein sequence ID" value="THH10910.1"/>
    <property type="molecule type" value="Genomic_DNA"/>
</dbReference>
<evidence type="ECO:0000313" key="2">
    <source>
        <dbReference type="Proteomes" id="UP000310158"/>
    </source>
</evidence>
<gene>
    <name evidence="1" type="ORF">EW146_g8218</name>
</gene>
<proteinExistence type="predicted"/>
<name>A0A4S4LLN1_9AGAM</name>
<evidence type="ECO:0000313" key="1">
    <source>
        <dbReference type="EMBL" id="THH10910.1"/>
    </source>
</evidence>
<accession>A0A4S4LLN1</accession>
<keyword evidence="2" id="KW-1185">Reference proteome</keyword>